<evidence type="ECO:0000313" key="2">
    <source>
        <dbReference type="Proteomes" id="UP000221506"/>
    </source>
</evidence>
<name>A0A1W6DXW9_9CAUD</name>
<accession>A0A1W6DXW9</accession>
<protein>
    <submittedName>
        <fullName evidence="1">Uncharacterized protein</fullName>
    </submittedName>
</protein>
<sequence length="193" mass="21675">MSVKKSQLETKVVPVIQGLLSGGVRSLFSDSENAHQRCDSFIGNSATEIISNMYGRDSAAKKQFRVIVTTLSDTAARLLKDELKVKTFSFNIAMSECEGLVCFENWWNGVANKGRPCLPVHRGKSPGFCVFIHEGEILAAVNMYHSNFSQWADRIGLRKTMKPRTVMPSTHFVYAKEAKETGLLWVNPKLEWM</sequence>
<dbReference type="Proteomes" id="UP000221506">
    <property type="component" value="Segment"/>
</dbReference>
<keyword evidence="2" id="KW-1185">Reference proteome</keyword>
<reference evidence="1 2" key="1">
    <citation type="submission" date="2017-04" db="EMBL/GenBank/DDBJ databases">
        <title>Complete genome sequence and characterization of temperature-dependent bacteriophage phiA8-29 infecting Aeromonas.</title>
        <authorList>
            <person name="He Y."/>
            <person name="Yang H."/>
        </authorList>
    </citation>
    <scope>NUCLEOTIDE SEQUENCE [LARGE SCALE GENOMIC DNA]</scope>
</reference>
<organism evidence="1 2">
    <name type="scientific">Aeromonas phage phiA8-29</name>
    <dbReference type="NCBI Taxonomy" id="1978922"/>
    <lineage>
        <taxon>Viruses</taxon>
        <taxon>Duplodnaviria</taxon>
        <taxon>Heunggongvirae</taxon>
        <taxon>Uroviricota</taxon>
        <taxon>Caudoviricetes</taxon>
        <taxon>Pantevenvirales</taxon>
        <taxon>Ackermannviridae</taxon>
        <taxon>Tedavirus</taxon>
        <taxon>Tedavirus A829</taxon>
    </lineage>
</organism>
<gene>
    <name evidence="1" type="ORF">phiA829_030</name>
</gene>
<proteinExistence type="predicted"/>
<dbReference type="EMBL" id="KY914485">
    <property type="protein sequence ID" value="ARK07850.1"/>
    <property type="molecule type" value="Genomic_DNA"/>
</dbReference>
<evidence type="ECO:0000313" key="1">
    <source>
        <dbReference type="EMBL" id="ARK07850.1"/>
    </source>
</evidence>